<dbReference type="OrthoDB" id="1689270at2759"/>
<dbReference type="Proteomes" id="UP001165065">
    <property type="component" value="Unassembled WGS sequence"/>
</dbReference>
<evidence type="ECO:0000256" key="1">
    <source>
        <dbReference type="SAM" id="MobiDB-lite"/>
    </source>
</evidence>
<comment type="caution">
    <text evidence="2">The sequence shown here is derived from an EMBL/GenBank/DDBJ whole genome shotgun (WGS) entry which is preliminary data.</text>
</comment>
<evidence type="ECO:0000313" key="2">
    <source>
        <dbReference type="EMBL" id="GMI46003.1"/>
    </source>
</evidence>
<sequence>MPRIVELMGAGRSTETQAAEADAEARNLSGKGVARQRQAIVNGLKESVNDFKSDVKGTSATDVMDLLLLTQSF</sequence>
<protein>
    <submittedName>
        <fullName evidence="2">Uncharacterized protein</fullName>
    </submittedName>
</protein>
<feature type="region of interest" description="Disordered" evidence="1">
    <location>
        <begin position="1"/>
        <end position="32"/>
    </location>
</feature>
<proteinExistence type="predicted"/>
<gene>
    <name evidence="2" type="ORF">TrCOL_g4246</name>
</gene>
<dbReference type="AlphaFoldDB" id="A0A9W7LDI8"/>
<name>A0A9W7LDI8_9STRA</name>
<keyword evidence="3" id="KW-1185">Reference proteome</keyword>
<dbReference type="EMBL" id="BRYA01000275">
    <property type="protein sequence ID" value="GMI46003.1"/>
    <property type="molecule type" value="Genomic_DNA"/>
</dbReference>
<accession>A0A9W7LDI8</accession>
<organism evidence="2 3">
    <name type="scientific">Triparma columacea</name>
    <dbReference type="NCBI Taxonomy" id="722753"/>
    <lineage>
        <taxon>Eukaryota</taxon>
        <taxon>Sar</taxon>
        <taxon>Stramenopiles</taxon>
        <taxon>Ochrophyta</taxon>
        <taxon>Bolidophyceae</taxon>
        <taxon>Parmales</taxon>
        <taxon>Triparmaceae</taxon>
        <taxon>Triparma</taxon>
    </lineage>
</organism>
<evidence type="ECO:0000313" key="3">
    <source>
        <dbReference type="Proteomes" id="UP001165065"/>
    </source>
</evidence>
<reference evidence="3" key="1">
    <citation type="journal article" date="2023" name="Commun. Biol.">
        <title>Genome analysis of Parmales, the sister group of diatoms, reveals the evolutionary specialization of diatoms from phago-mixotrophs to photoautotrophs.</title>
        <authorList>
            <person name="Ban H."/>
            <person name="Sato S."/>
            <person name="Yoshikawa S."/>
            <person name="Yamada K."/>
            <person name="Nakamura Y."/>
            <person name="Ichinomiya M."/>
            <person name="Sato N."/>
            <person name="Blanc-Mathieu R."/>
            <person name="Endo H."/>
            <person name="Kuwata A."/>
            <person name="Ogata H."/>
        </authorList>
    </citation>
    <scope>NUCLEOTIDE SEQUENCE [LARGE SCALE GENOMIC DNA]</scope>
</reference>